<accession>A0A9X3EUC3</accession>
<feature type="region of interest" description="Disordered" evidence="1">
    <location>
        <begin position="22"/>
        <end position="101"/>
    </location>
</feature>
<dbReference type="AlphaFoldDB" id="A0A9X3EUC3"/>
<evidence type="ECO:0000313" key="3">
    <source>
        <dbReference type="Proteomes" id="UP001150924"/>
    </source>
</evidence>
<evidence type="ECO:0000313" key="2">
    <source>
        <dbReference type="EMBL" id="MCY1010444.1"/>
    </source>
</evidence>
<sequence>MAIDARRSKWVALGLTWAAACGQVGDPNESETVDAATDATAGTSTNTTSDTADAPTTGSTSVPGTTDADETTSTTGPVATDTGPTSTGTTDTGEPPPVPVGTIAELLVPFDVNQEDLVGPASWESQYGKPPEIVAVPLGAAIDVLVQDYAQGPDGHAYVLRLEPSADDYVITAVLEPAMLDKVMGLARDPDGQLYVASGVAEGDTLTLDDPQPGQHRGGIVRVVKQSWDGAVHFDTDVDLGRESVAPDSEPIINPMVAGTARLAWGDGALALVHGNNTDTDWNIMARHQKALTTHLDAGSGAVTRTSSIWVSHSFDHRLFHDGTGFLELHLGDAFPRDVTFARVEPDSDPYSLLGIKGNTGNNNTFTRLGNAAPIDGDPTWGYLALFATESTTGTGDLVSGSRELAIVRVRRDFESSPPDSGMHLDPALPDTFDVESGGEPRQNRLRWLTHYQSETGGTTHAERPKLVPLGDDTYVVLWERWDGAQPAFAGTWGMVIDATGEALVPAALVADTHLPRGDDAFPLEGSAAWITGDAAARQLDIHIVDAQLGYRHVVVE</sequence>
<feature type="compositionally biased region" description="Low complexity" evidence="1">
    <location>
        <begin position="33"/>
        <end position="93"/>
    </location>
</feature>
<protein>
    <recommendedName>
        <fullName evidence="4">Lipoprotein</fullName>
    </recommendedName>
</protein>
<evidence type="ECO:0000256" key="1">
    <source>
        <dbReference type="SAM" id="MobiDB-lite"/>
    </source>
</evidence>
<keyword evidence="3" id="KW-1185">Reference proteome</keyword>
<reference evidence="2" key="1">
    <citation type="submission" date="2022-11" db="EMBL/GenBank/DDBJ databases">
        <title>Minimal conservation of predation-associated metabolite biosynthetic gene clusters underscores biosynthetic potential of Myxococcota including descriptions for ten novel species: Archangium lansinium sp. nov., Myxococcus landrumus sp. nov., Nannocystis bai.</title>
        <authorList>
            <person name="Ahearne A."/>
            <person name="Stevens C."/>
            <person name="Phillips K."/>
        </authorList>
    </citation>
    <scope>NUCLEOTIDE SEQUENCE</scope>
    <source>
        <strain evidence="2">Na p29</strain>
    </source>
</reference>
<dbReference type="Proteomes" id="UP001150924">
    <property type="component" value="Unassembled WGS sequence"/>
</dbReference>
<dbReference type="RefSeq" id="WP_267773392.1">
    <property type="nucleotide sequence ID" value="NZ_JAPNKE010000002.1"/>
</dbReference>
<proteinExistence type="predicted"/>
<organism evidence="2 3">
    <name type="scientific">Nannocystis pusilla</name>
    <dbReference type="NCBI Taxonomy" id="889268"/>
    <lineage>
        <taxon>Bacteria</taxon>
        <taxon>Pseudomonadati</taxon>
        <taxon>Myxococcota</taxon>
        <taxon>Polyangia</taxon>
        <taxon>Nannocystales</taxon>
        <taxon>Nannocystaceae</taxon>
        <taxon>Nannocystis</taxon>
    </lineage>
</organism>
<name>A0A9X3EUC3_9BACT</name>
<gene>
    <name evidence="2" type="ORF">OV079_33730</name>
</gene>
<dbReference type="EMBL" id="JAPNKE010000002">
    <property type="protein sequence ID" value="MCY1010444.1"/>
    <property type="molecule type" value="Genomic_DNA"/>
</dbReference>
<comment type="caution">
    <text evidence="2">The sequence shown here is derived from an EMBL/GenBank/DDBJ whole genome shotgun (WGS) entry which is preliminary data.</text>
</comment>
<dbReference type="PROSITE" id="PS51257">
    <property type="entry name" value="PROKAR_LIPOPROTEIN"/>
    <property type="match status" value="1"/>
</dbReference>
<evidence type="ECO:0008006" key="4">
    <source>
        <dbReference type="Google" id="ProtNLM"/>
    </source>
</evidence>